<feature type="signal peptide" evidence="1">
    <location>
        <begin position="1"/>
        <end position="19"/>
    </location>
</feature>
<feature type="chain" id="PRO_5042139722" evidence="1">
    <location>
        <begin position="20"/>
        <end position="141"/>
    </location>
</feature>
<proteinExistence type="predicted"/>
<dbReference type="AlphaFoldDB" id="A0AAC9FHC3"/>
<accession>A0AAC9FHC3</accession>
<name>A0AAC9FHC3_SPHMC</name>
<organism evidence="2 3">
    <name type="scientific">Sphingopyxis macrogoltabida</name>
    <name type="common">Sphingomonas macrogoltabidus</name>
    <dbReference type="NCBI Taxonomy" id="33050"/>
    <lineage>
        <taxon>Bacteria</taxon>
        <taxon>Pseudomonadati</taxon>
        <taxon>Pseudomonadota</taxon>
        <taxon>Alphaproteobacteria</taxon>
        <taxon>Sphingomonadales</taxon>
        <taxon>Sphingomonadaceae</taxon>
        <taxon>Sphingopyxis</taxon>
    </lineage>
</organism>
<dbReference type="Proteomes" id="UP000076088">
    <property type="component" value="Chromosome"/>
</dbReference>
<evidence type="ECO:0000313" key="3">
    <source>
        <dbReference type="Proteomes" id="UP000076088"/>
    </source>
</evidence>
<keyword evidence="3" id="KW-1185">Reference proteome</keyword>
<dbReference type="EMBL" id="CP013344">
    <property type="protein sequence ID" value="AMU92411.1"/>
    <property type="molecule type" value="Genomic_DNA"/>
</dbReference>
<dbReference type="RefSeq" id="WP_054732538.1">
    <property type="nucleotide sequence ID" value="NZ_CP009429.1"/>
</dbReference>
<keyword evidence="1" id="KW-0732">Signal</keyword>
<reference evidence="2 3" key="2">
    <citation type="journal article" date="2016" name="Genome Announc.">
        <title>Complete Genome Sequence of Sphingopyxis macrogoltabida Strain 203N (NBRC 111659), a Polyethylene Glycol Degrader.</title>
        <authorList>
            <person name="Ohtsubo Y."/>
            <person name="Nonoyama S."/>
            <person name="Nagata Y."/>
            <person name="Numata M."/>
            <person name="Tsuchikane K."/>
            <person name="Hosoyama A."/>
            <person name="Yamazoe A."/>
            <person name="Tsuda M."/>
            <person name="Fujita N."/>
            <person name="Kawai F."/>
        </authorList>
    </citation>
    <scope>NUCLEOTIDE SEQUENCE [LARGE SCALE GENOMIC DNA]</scope>
    <source>
        <strain evidence="2 3">203N</strain>
    </source>
</reference>
<evidence type="ECO:0000256" key="1">
    <source>
        <dbReference type="SAM" id="SignalP"/>
    </source>
</evidence>
<sequence length="141" mass="14648">MIKKVFFGVIAMTALSAPAMGSMPHVGVDSGQFAIGISGYVPVICRASVEQTMVSPHEGEVSLGALREFCNSPNGYAIHADYSPSLAHAKILVDGRPVPLGKSGTAEITKSNRAGIATRALELDLPKGVQGGSVSFRIVPL</sequence>
<protein>
    <submittedName>
        <fullName evidence="2">Uncharacterized protein</fullName>
    </submittedName>
</protein>
<gene>
    <name evidence="2" type="ORF">ATM17_25685</name>
</gene>
<reference evidence="3" key="1">
    <citation type="submission" date="2015-11" db="EMBL/GenBank/DDBJ databases">
        <title>Complete genome sequence of a polyethylene-glycol degrader Sphingopyxis macrogoltabida 203N (NBRC 111659).</title>
        <authorList>
            <person name="Yoshiyuki O."/>
            <person name="Shouta N."/>
            <person name="Nagata Y."/>
            <person name="Numata M."/>
            <person name="Tsuchikane K."/>
            <person name="Hosoyama A."/>
            <person name="Yamazoe A."/>
            <person name="Tsuda M."/>
            <person name="Fujita N."/>
            <person name="Kawai F."/>
        </authorList>
    </citation>
    <scope>NUCLEOTIDE SEQUENCE [LARGE SCALE GENOMIC DNA]</scope>
    <source>
        <strain evidence="3">203N</strain>
    </source>
</reference>
<evidence type="ECO:0000313" key="2">
    <source>
        <dbReference type="EMBL" id="AMU92411.1"/>
    </source>
</evidence>
<dbReference type="KEGG" id="smaz:LH19_25115"/>